<dbReference type="InterPro" id="IPR001678">
    <property type="entry name" value="MeTrfase_RsmB-F_NOP2_dom"/>
</dbReference>
<evidence type="ECO:0000256" key="2">
    <source>
        <dbReference type="ARBA" id="ARBA00022679"/>
    </source>
</evidence>
<dbReference type="Pfam" id="PF21148">
    <property type="entry name" value="NSUN5_fdxn-like"/>
    <property type="match status" value="1"/>
</dbReference>
<dbReference type="PANTHER" id="PTHR22807">
    <property type="entry name" value="NOP2 YEAST -RELATED NOL1/NOP2/FMU SUN DOMAIN-CONTAINING"/>
    <property type="match status" value="1"/>
</dbReference>
<dbReference type="InterPro" id="IPR049561">
    <property type="entry name" value="NSUN5_7_fdxn-like"/>
</dbReference>
<keyword evidence="3 5" id="KW-0949">S-adenosyl-L-methionine</keyword>
<keyword evidence="9" id="KW-1185">Reference proteome</keyword>
<name>A0ABY7CRP3_9BASI</name>
<reference evidence="8" key="1">
    <citation type="submission" date="2022-10" db="EMBL/GenBank/DDBJ databases">
        <title>Puccinia triticina Genome sequencing and assembly.</title>
        <authorList>
            <person name="Li C."/>
        </authorList>
    </citation>
    <scope>NUCLEOTIDE SEQUENCE</scope>
    <source>
        <strain evidence="8">Pt15</strain>
    </source>
</reference>
<proteinExistence type="inferred from homology"/>
<comment type="caution">
    <text evidence="5">Lacks conserved residue(s) required for the propagation of feature annotation.</text>
</comment>
<feature type="active site" description="Nucleophile" evidence="5">
    <location>
        <position position="425"/>
    </location>
</feature>
<dbReference type="SUPFAM" id="SSF53335">
    <property type="entry name" value="S-adenosyl-L-methionine-dependent methyltransferases"/>
    <property type="match status" value="1"/>
</dbReference>
<dbReference type="Gene3D" id="3.30.70.1170">
    <property type="entry name" value="Sun protein, domain 3"/>
    <property type="match status" value="1"/>
</dbReference>
<evidence type="ECO:0000256" key="4">
    <source>
        <dbReference type="ARBA" id="ARBA00022884"/>
    </source>
</evidence>
<dbReference type="RefSeq" id="XP_053023499.1">
    <property type="nucleotide sequence ID" value="XM_053172925.1"/>
</dbReference>
<dbReference type="PROSITE" id="PS51686">
    <property type="entry name" value="SAM_MT_RSMB_NOP"/>
    <property type="match status" value="1"/>
</dbReference>
<protein>
    <recommendedName>
        <fullName evidence="7">SAM-dependent MTase RsmB/NOP-type domain-containing protein</fullName>
    </recommendedName>
</protein>
<keyword evidence="1 5" id="KW-0489">Methyltransferase</keyword>
<feature type="binding site" evidence="5">
    <location>
        <position position="348"/>
    </location>
    <ligand>
        <name>S-adenosyl-L-methionine</name>
        <dbReference type="ChEBI" id="CHEBI:59789"/>
    </ligand>
</feature>
<sequence>MEFYNQAARAIDQVDNKRGSLKSIVFNLAANKNAKIKPPPADSSAKTIQARQVSDGKRLLRVVAETLRYRQVIESILRVVDILSLEPKAFGSSSKSSKTSSSKQAERWQHPRPHSLVLVLVHDHLFASRGISMAKIHKIRVAIERHSSALKAELSRLMVQNAVSQVSDLVNSLQTGRDSLDEDSGTKNLNAPRWIRVNTIKWSIEDARAWFIDAGWNQVSLQELTKLTSCSPDQLLSFAEDKHVAGLLALPSTVVLATLKPYLDGRLIAQDKASCMPAQLLLGDYPKNRPIEVIDATAAPGNKTTMLSSIVGMNGKVWAFEKDKQRFRVLQEMIKLAGCTNVQCINGDFLAVDHSDARFQNVSHIMVDPSCSGSGISNRLDHLSQTGSKNTQDEGRIQSLSRFQTTIVSHALRFPSVQEVVYSTCSIWKEENEEVVFRILNKPEMINKGWTLKDVENTFLANSKTPWRRSVDVIFPDQKLLSDRMVRFDPSVDQTIGFFAAVFLRPAPQNSKKEDESQFDLPAQIPEPARTRRDQRSVISRQTTVTATKKEIREKKSSLFNGIRPGRLIS</sequence>
<evidence type="ECO:0000256" key="3">
    <source>
        <dbReference type="ARBA" id="ARBA00022691"/>
    </source>
</evidence>
<dbReference type="GeneID" id="77813809"/>
<dbReference type="InterPro" id="IPR023267">
    <property type="entry name" value="RCMT"/>
</dbReference>
<evidence type="ECO:0000313" key="9">
    <source>
        <dbReference type="Proteomes" id="UP001164743"/>
    </source>
</evidence>
<feature type="compositionally biased region" description="Low complexity" evidence="6">
    <location>
        <begin position="92"/>
        <end position="103"/>
    </location>
</feature>
<dbReference type="Proteomes" id="UP001164743">
    <property type="component" value="Chromosome 9A"/>
</dbReference>
<dbReference type="EMBL" id="CP110429">
    <property type="protein sequence ID" value="WAQ87944.1"/>
    <property type="molecule type" value="Genomic_DNA"/>
</dbReference>
<dbReference type="InterPro" id="IPR029063">
    <property type="entry name" value="SAM-dependent_MTases_sf"/>
</dbReference>
<organism evidence="8 9">
    <name type="scientific">Puccinia triticina</name>
    <dbReference type="NCBI Taxonomy" id="208348"/>
    <lineage>
        <taxon>Eukaryota</taxon>
        <taxon>Fungi</taxon>
        <taxon>Dikarya</taxon>
        <taxon>Basidiomycota</taxon>
        <taxon>Pucciniomycotina</taxon>
        <taxon>Pucciniomycetes</taxon>
        <taxon>Pucciniales</taxon>
        <taxon>Pucciniaceae</taxon>
        <taxon>Puccinia</taxon>
    </lineage>
</organism>
<dbReference type="PANTHER" id="PTHR22807:SF4">
    <property type="entry name" value="28S RRNA (CYTOSINE-C(5))-METHYLTRANSFERASE"/>
    <property type="match status" value="1"/>
</dbReference>
<feature type="binding site" evidence="5">
    <location>
        <position position="321"/>
    </location>
    <ligand>
        <name>S-adenosyl-L-methionine</name>
        <dbReference type="ChEBI" id="CHEBI:59789"/>
    </ligand>
</feature>
<dbReference type="PRINTS" id="PR02008">
    <property type="entry name" value="RCMTFAMILY"/>
</dbReference>
<feature type="region of interest" description="Disordered" evidence="6">
    <location>
        <begin position="89"/>
        <end position="109"/>
    </location>
</feature>
<keyword evidence="2 5" id="KW-0808">Transferase</keyword>
<gene>
    <name evidence="8" type="ORF">PtA15_9A68</name>
</gene>
<dbReference type="InterPro" id="IPR048889">
    <property type="entry name" value="NSUN5_RCM1_N"/>
</dbReference>
<feature type="binding site" evidence="5">
    <location>
        <position position="368"/>
    </location>
    <ligand>
        <name>S-adenosyl-L-methionine</name>
        <dbReference type="ChEBI" id="CHEBI:59789"/>
    </ligand>
</feature>
<feature type="compositionally biased region" description="Polar residues" evidence="6">
    <location>
        <begin position="537"/>
        <end position="546"/>
    </location>
</feature>
<comment type="similarity">
    <text evidence="5">Belongs to the class I-like SAM-binding methyltransferase superfamily. RsmB/NOP family.</text>
</comment>
<dbReference type="Gene3D" id="3.40.50.150">
    <property type="entry name" value="Vaccinia Virus protein VP39"/>
    <property type="match status" value="1"/>
</dbReference>
<evidence type="ECO:0000256" key="1">
    <source>
        <dbReference type="ARBA" id="ARBA00022603"/>
    </source>
</evidence>
<evidence type="ECO:0000313" key="8">
    <source>
        <dbReference type="EMBL" id="WAQ87944.1"/>
    </source>
</evidence>
<dbReference type="Pfam" id="PF01189">
    <property type="entry name" value="Methyltr_RsmB-F"/>
    <property type="match status" value="1"/>
</dbReference>
<feature type="domain" description="SAM-dependent MTase RsmB/NOP-type" evidence="7">
    <location>
        <begin position="183"/>
        <end position="506"/>
    </location>
</feature>
<evidence type="ECO:0000256" key="5">
    <source>
        <dbReference type="PROSITE-ProRule" id="PRU01023"/>
    </source>
</evidence>
<keyword evidence="4 5" id="KW-0694">RNA-binding</keyword>
<accession>A0ABY7CRP3</accession>
<feature type="region of interest" description="Disordered" evidence="6">
    <location>
        <begin position="511"/>
        <end position="546"/>
    </location>
</feature>
<evidence type="ECO:0000259" key="7">
    <source>
        <dbReference type="PROSITE" id="PS51686"/>
    </source>
</evidence>
<dbReference type="InterPro" id="IPR049560">
    <property type="entry name" value="MeTrfase_RsmB-F_NOP2_cat"/>
</dbReference>
<evidence type="ECO:0000256" key="6">
    <source>
        <dbReference type="SAM" id="MobiDB-lite"/>
    </source>
</evidence>
<dbReference type="Pfam" id="PF21153">
    <property type="entry name" value="NSUN5_N"/>
    <property type="match status" value="1"/>
</dbReference>